<evidence type="ECO:0000259" key="6">
    <source>
        <dbReference type="PROSITE" id="PS51352"/>
    </source>
</evidence>
<dbReference type="OMA" id="GEYQGKM"/>
<dbReference type="CDD" id="cd02947">
    <property type="entry name" value="TRX_family"/>
    <property type="match status" value="1"/>
</dbReference>
<keyword evidence="4" id="KW-1015">Disulfide bond</keyword>
<dbReference type="PROSITE" id="PS00194">
    <property type="entry name" value="THIOREDOXIN_1"/>
    <property type="match status" value="1"/>
</dbReference>
<name>M2XHT7_GALSU</name>
<evidence type="ECO:0000256" key="1">
    <source>
        <dbReference type="ARBA" id="ARBA00003318"/>
    </source>
</evidence>
<evidence type="ECO:0000313" key="7">
    <source>
        <dbReference type="EMBL" id="EME29657.1"/>
    </source>
</evidence>
<keyword evidence="3" id="KW-0249">Electron transport</keyword>
<dbReference type="eggNOG" id="KOG0910">
    <property type="taxonomic scope" value="Eukaryota"/>
</dbReference>
<dbReference type="Pfam" id="PF00085">
    <property type="entry name" value="Thioredoxin"/>
    <property type="match status" value="1"/>
</dbReference>
<dbReference type="Proteomes" id="UP000030680">
    <property type="component" value="Unassembled WGS sequence"/>
</dbReference>
<dbReference type="InterPro" id="IPR036249">
    <property type="entry name" value="Thioredoxin-like_sf"/>
</dbReference>
<dbReference type="FunFam" id="3.40.30.10:FF:000001">
    <property type="entry name" value="Thioredoxin"/>
    <property type="match status" value="1"/>
</dbReference>
<dbReference type="SUPFAM" id="SSF52833">
    <property type="entry name" value="Thioredoxin-like"/>
    <property type="match status" value="1"/>
</dbReference>
<evidence type="ECO:0000256" key="3">
    <source>
        <dbReference type="ARBA" id="ARBA00022982"/>
    </source>
</evidence>
<dbReference type="Gene3D" id="3.40.30.10">
    <property type="entry name" value="Glutaredoxin"/>
    <property type="match status" value="1"/>
</dbReference>
<dbReference type="AlphaFoldDB" id="M2XHT7"/>
<comment type="function">
    <text evidence="1">Participates in various redox reactions through the reversible oxidation of its active center dithiol to a disulfide and catalyzes dithiol-disulfide exchange reactions.</text>
</comment>
<dbReference type="STRING" id="130081.M2XHT7"/>
<organism evidence="7 8">
    <name type="scientific">Galdieria sulphuraria</name>
    <name type="common">Red alga</name>
    <dbReference type="NCBI Taxonomy" id="130081"/>
    <lineage>
        <taxon>Eukaryota</taxon>
        <taxon>Rhodophyta</taxon>
        <taxon>Bangiophyceae</taxon>
        <taxon>Galdieriales</taxon>
        <taxon>Galdieriaceae</taxon>
        <taxon>Galdieria</taxon>
    </lineage>
</organism>
<dbReference type="InterPro" id="IPR017937">
    <property type="entry name" value="Thioredoxin_CS"/>
</dbReference>
<dbReference type="GeneID" id="17088437"/>
<dbReference type="KEGG" id="gsl:Gasu_28820"/>
<dbReference type="PROSITE" id="PS51352">
    <property type="entry name" value="THIOREDOXIN_2"/>
    <property type="match status" value="1"/>
</dbReference>
<evidence type="ECO:0000256" key="4">
    <source>
        <dbReference type="ARBA" id="ARBA00023157"/>
    </source>
</evidence>
<evidence type="ECO:0000256" key="5">
    <source>
        <dbReference type="ARBA" id="ARBA00023284"/>
    </source>
</evidence>
<dbReference type="PANTHER" id="PTHR45663">
    <property type="entry name" value="GEO12009P1"/>
    <property type="match status" value="1"/>
</dbReference>
<keyword evidence="8" id="KW-1185">Reference proteome</keyword>
<evidence type="ECO:0000313" key="8">
    <source>
        <dbReference type="Proteomes" id="UP000030680"/>
    </source>
</evidence>
<dbReference type="GO" id="GO:0005737">
    <property type="term" value="C:cytoplasm"/>
    <property type="evidence" value="ECO:0007669"/>
    <property type="project" value="TreeGrafter"/>
</dbReference>
<dbReference type="PANTHER" id="PTHR45663:SF22">
    <property type="entry name" value="THIOREDOXIN X, CHLOROPLASTIC"/>
    <property type="match status" value="1"/>
</dbReference>
<dbReference type="NCBIfam" id="TIGR01068">
    <property type="entry name" value="thioredoxin"/>
    <property type="match status" value="1"/>
</dbReference>
<dbReference type="RefSeq" id="XP_005706177.1">
    <property type="nucleotide sequence ID" value="XM_005706120.1"/>
</dbReference>
<dbReference type="GO" id="GO:0015035">
    <property type="term" value="F:protein-disulfide reductase activity"/>
    <property type="evidence" value="ECO:0007669"/>
    <property type="project" value="InterPro"/>
</dbReference>
<evidence type="ECO:0000256" key="2">
    <source>
        <dbReference type="ARBA" id="ARBA00022448"/>
    </source>
</evidence>
<sequence>MMALVGFLSGSLCLNTKLYSQTTCEPQRHLSKKSVLGSYLLRKQLFTKHYKRPNSLVVMTVVEVDDTHFEQQVLQSQIPVLVDFHADWCGPCKLVTPLLDWLVSEYGGKLKVVKIDTDKNPRYVKQYDVRGLPTLIIFQDGRLVASSEGALGKKGIQQYIEKHLPQLKTN</sequence>
<feature type="domain" description="Thioredoxin" evidence="6">
    <location>
        <begin position="50"/>
        <end position="165"/>
    </location>
</feature>
<dbReference type="InterPro" id="IPR013766">
    <property type="entry name" value="Thioredoxin_domain"/>
</dbReference>
<dbReference type="Gramene" id="EME29657">
    <property type="protein sequence ID" value="EME29657"/>
    <property type="gene ID" value="Gasu_28820"/>
</dbReference>
<gene>
    <name evidence="7" type="ORF">Gasu_28820</name>
</gene>
<reference evidence="8" key="1">
    <citation type="journal article" date="2013" name="Science">
        <title>Gene transfer from bacteria and archaea facilitated evolution of an extremophilic eukaryote.</title>
        <authorList>
            <person name="Schonknecht G."/>
            <person name="Chen W.H."/>
            <person name="Ternes C.M."/>
            <person name="Barbier G.G."/>
            <person name="Shrestha R.P."/>
            <person name="Stanke M."/>
            <person name="Brautigam A."/>
            <person name="Baker B.J."/>
            <person name="Banfield J.F."/>
            <person name="Garavito R.M."/>
            <person name="Carr K."/>
            <person name="Wilkerson C."/>
            <person name="Rensing S.A."/>
            <person name="Gagneul D."/>
            <person name="Dickenson N.E."/>
            <person name="Oesterhelt C."/>
            <person name="Lercher M.J."/>
            <person name="Weber A.P."/>
        </authorList>
    </citation>
    <scope>NUCLEOTIDE SEQUENCE [LARGE SCALE GENOMIC DNA]</scope>
    <source>
        <strain evidence="8">074W</strain>
    </source>
</reference>
<dbReference type="EMBL" id="KB454506">
    <property type="protein sequence ID" value="EME29657.1"/>
    <property type="molecule type" value="Genomic_DNA"/>
</dbReference>
<keyword evidence="5" id="KW-0676">Redox-active center</keyword>
<dbReference type="PRINTS" id="PR00421">
    <property type="entry name" value="THIOREDOXIN"/>
</dbReference>
<keyword evidence="2" id="KW-0813">Transport</keyword>
<dbReference type="InterPro" id="IPR005746">
    <property type="entry name" value="Thioredoxin"/>
</dbReference>
<dbReference type="OrthoDB" id="2121326at2759"/>
<proteinExistence type="predicted"/>
<accession>M2XHT7</accession>
<protein>
    <submittedName>
        <fullName evidence="7">Thioredoxin 1</fullName>
    </submittedName>
</protein>